<gene>
    <name evidence="3" type="primary">Aste57867_17877</name>
    <name evidence="2" type="ORF">As57867_017816</name>
    <name evidence="3" type="ORF">ASTE57867_17877</name>
</gene>
<organism evidence="3 4">
    <name type="scientific">Aphanomyces stellatus</name>
    <dbReference type="NCBI Taxonomy" id="120398"/>
    <lineage>
        <taxon>Eukaryota</taxon>
        <taxon>Sar</taxon>
        <taxon>Stramenopiles</taxon>
        <taxon>Oomycota</taxon>
        <taxon>Saprolegniomycetes</taxon>
        <taxon>Saprolegniales</taxon>
        <taxon>Verrucalvaceae</taxon>
        <taxon>Aphanomyces</taxon>
    </lineage>
</organism>
<evidence type="ECO:0000256" key="1">
    <source>
        <dbReference type="SAM" id="MobiDB-lite"/>
    </source>
</evidence>
<protein>
    <submittedName>
        <fullName evidence="3">Aste57867_17877 protein</fullName>
    </submittedName>
</protein>
<evidence type="ECO:0000313" key="4">
    <source>
        <dbReference type="Proteomes" id="UP000332933"/>
    </source>
</evidence>
<reference evidence="2" key="2">
    <citation type="submission" date="2019-06" db="EMBL/GenBank/DDBJ databases">
        <title>Genomics analysis of Aphanomyces spp. identifies a new class of oomycete effector associated with host adaptation.</title>
        <authorList>
            <person name="Gaulin E."/>
        </authorList>
    </citation>
    <scope>NUCLEOTIDE SEQUENCE</scope>
    <source>
        <strain evidence="2">CBS 578.67</strain>
    </source>
</reference>
<reference evidence="3 4" key="1">
    <citation type="submission" date="2019-03" db="EMBL/GenBank/DDBJ databases">
        <authorList>
            <person name="Gaulin E."/>
            <person name="Dumas B."/>
        </authorList>
    </citation>
    <scope>NUCLEOTIDE SEQUENCE [LARGE SCALE GENOMIC DNA]</scope>
    <source>
        <strain evidence="3">CBS 568.67</strain>
    </source>
</reference>
<evidence type="ECO:0000313" key="2">
    <source>
        <dbReference type="EMBL" id="KAF0690758.1"/>
    </source>
</evidence>
<sequence>MVPRRRRGVSRAAIPSFAHGGRKFSRQSIPPLGVRSDGFHFHPNGRRPPAKTTRGPLLATFLRQALEFLSNMRPGACGEIVESTCTFLDIPPCEDVVDVTFHDCRPLDAWHALGDPWSDSLTELMLLG</sequence>
<dbReference type="EMBL" id="CAADRA010006356">
    <property type="protein sequence ID" value="VFT94620.1"/>
    <property type="molecule type" value="Genomic_DNA"/>
</dbReference>
<dbReference type="EMBL" id="VJMH01006335">
    <property type="protein sequence ID" value="KAF0690758.1"/>
    <property type="molecule type" value="Genomic_DNA"/>
</dbReference>
<keyword evidence="4" id="KW-1185">Reference proteome</keyword>
<feature type="region of interest" description="Disordered" evidence="1">
    <location>
        <begin position="21"/>
        <end position="53"/>
    </location>
</feature>
<accession>A0A485L9B6</accession>
<name>A0A485L9B6_9STRA</name>
<dbReference type="Proteomes" id="UP000332933">
    <property type="component" value="Unassembled WGS sequence"/>
</dbReference>
<dbReference type="AlphaFoldDB" id="A0A485L9B6"/>
<evidence type="ECO:0000313" key="3">
    <source>
        <dbReference type="EMBL" id="VFT94620.1"/>
    </source>
</evidence>
<proteinExistence type="predicted"/>